<evidence type="ECO:0000256" key="2">
    <source>
        <dbReference type="SAM" id="Phobius"/>
    </source>
</evidence>
<keyword evidence="2" id="KW-0812">Transmembrane</keyword>
<evidence type="ECO:0000256" key="1">
    <source>
        <dbReference type="ARBA" id="ARBA00004651"/>
    </source>
</evidence>
<protein>
    <submittedName>
        <fullName evidence="4">Potassium channel protein</fullName>
    </submittedName>
</protein>
<dbReference type="PANTHER" id="PTHR43833:SF11">
    <property type="entry name" value="VOLTAGE-GATED POTASSIUM CHANNEL KCH"/>
    <property type="match status" value="1"/>
</dbReference>
<dbReference type="Pfam" id="PF07885">
    <property type="entry name" value="Ion_trans_2"/>
    <property type="match status" value="1"/>
</dbReference>
<dbReference type="GO" id="GO:0034220">
    <property type="term" value="P:monoatomic ion transmembrane transport"/>
    <property type="evidence" value="ECO:0007669"/>
    <property type="project" value="UniProtKB-KW"/>
</dbReference>
<organism evidence="4 5">
    <name type="scientific">Morganella morganii</name>
    <name type="common">Proteus morganii</name>
    <dbReference type="NCBI Taxonomy" id="582"/>
    <lineage>
        <taxon>Bacteria</taxon>
        <taxon>Pseudomonadati</taxon>
        <taxon>Pseudomonadota</taxon>
        <taxon>Gammaproteobacteria</taxon>
        <taxon>Enterobacterales</taxon>
        <taxon>Morganellaceae</taxon>
        <taxon>Morganella</taxon>
    </lineage>
</organism>
<dbReference type="Proteomes" id="UP000032582">
    <property type="component" value="Unassembled WGS sequence"/>
</dbReference>
<dbReference type="SUPFAM" id="SSF51735">
    <property type="entry name" value="NAD(P)-binding Rossmann-fold domains"/>
    <property type="match status" value="1"/>
</dbReference>
<comment type="subcellular location">
    <subcellularLocation>
        <location evidence="1">Cell membrane</location>
        <topology evidence="1">Multi-pass membrane protein</topology>
    </subcellularLocation>
</comment>
<evidence type="ECO:0000259" key="3">
    <source>
        <dbReference type="PROSITE" id="PS51201"/>
    </source>
</evidence>
<evidence type="ECO:0000313" key="5">
    <source>
        <dbReference type="Proteomes" id="UP000032582"/>
    </source>
</evidence>
<dbReference type="PATRIC" id="fig|582.24.peg.5815"/>
<comment type="caution">
    <text evidence="4">The sequence shown here is derived from an EMBL/GenBank/DDBJ whole genome shotgun (WGS) entry which is preliminary data.</text>
</comment>
<proteinExistence type="predicted"/>
<accession>A0A0D8L3Z6</accession>
<dbReference type="GO" id="GO:0005886">
    <property type="term" value="C:plasma membrane"/>
    <property type="evidence" value="ECO:0007669"/>
    <property type="project" value="UniProtKB-SubCell"/>
</dbReference>
<dbReference type="GO" id="GO:0006813">
    <property type="term" value="P:potassium ion transport"/>
    <property type="evidence" value="ECO:0007669"/>
    <property type="project" value="InterPro"/>
</dbReference>
<dbReference type="InterPro" id="IPR036291">
    <property type="entry name" value="NAD(P)-bd_dom_sf"/>
</dbReference>
<dbReference type="AlphaFoldDB" id="A0A0D8L3Z6"/>
<reference evidence="4 5" key="1">
    <citation type="submission" date="2015-02" db="EMBL/GenBank/DDBJ databases">
        <title>Whole genome shotgun sequencing of cultured foodborne pathogen.</title>
        <authorList>
            <person name="Timme R."/>
            <person name="Allard M.W."/>
            <person name="Strain E."/>
            <person name="Evans P.S."/>
            <person name="Brown E."/>
        </authorList>
    </citation>
    <scope>NUCLEOTIDE SEQUENCE [LARGE SCALE GENOMIC DNA]</scope>
    <source>
        <strain evidence="4 5">GCSL-TSO-24</strain>
    </source>
</reference>
<feature type="transmembrane region" description="Helical" evidence="2">
    <location>
        <begin position="6"/>
        <end position="31"/>
    </location>
</feature>
<dbReference type="PROSITE" id="PS51201">
    <property type="entry name" value="RCK_N"/>
    <property type="match status" value="1"/>
</dbReference>
<keyword evidence="4" id="KW-0813">Transport</keyword>
<feature type="domain" description="RCK N-terminal" evidence="3">
    <location>
        <begin position="109"/>
        <end position="226"/>
    </location>
</feature>
<dbReference type="InterPro" id="IPR003148">
    <property type="entry name" value="RCK_N"/>
</dbReference>
<dbReference type="InterPro" id="IPR013099">
    <property type="entry name" value="K_chnl_dom"/>
</dbReference>
<gene>
    <name evidence="4" type="ORF">UA45_18220</name>
</gene>
<feature type="transmembrane region" description="Helical" evidence="2">
    <location>
        <begin position="43"/>
        <end position="63"/>
    </location>
</feature>
<feature type="non-terminal residue" evidence="4">
    <location>
        <position position="1"/>
    </location>
</feature>
<sequence length="257" mass="27734">PHHSLTSAGVVAVSSIILLVVYSVFGTLYLGNEFQPHVTDISAAFYFALVCMTTVGFGDIIPISVEARMFTLTVVVFGITIFTTSIVYIVGVVLRGTREIVKKRLLHMKEHYVVIGANPLAVSIYKGLKKRGLQVVVICSDEDKAHFPDGTVTVAGDSADAVTLNEANVKDARCVMAISDNDADNTFALLAVKQLAGEGVKTVTVVNQEENRDKMRLLHADMTFSLSQLGSEVLMKMLCGENINNSVMADILLAKAP</sequence>
<dbReference type="PANTHER" id="PTHR43833">
    <property type="entry name" value="POTASSIUM CHANNEL PROTEIN 2-RELATED-RELATED"/>
    <property type="match status" value="1"/>
</dbReference>
<dbReference type="EMBL" id="JZSH01000305">
    <property type="protein sequence ID" value="KJF76517.1"/>
    <property type="molecule type" value="Genomic_DNA"/>
</dbReference>
<dbReference type="Pfam" id="PF02254">
    <property type="entry name" value="TrkA_N"/>
    <property type="match status" value="1"/>
</dbReference>
<keyword evidence="2" id="KW-0472">Membrane</keyword>
<name>A0A0D8L3Z6_MORMO</name>
<dbReference type="Gene3D" id="3.40.50.720">
    <property type="entry name" value="NAD(P)-binding Rossmann-like Domain"/>
    <property type="match status" value="1"/>
</dbReference>
<feature type="transmembrane region" description="Helical" evidence="2">
    <location>
        <begin position="69"/>
        <end position="94"/>
    </location>
</feature>
<dbReference type="Gene3D" id="1.10.287.70">
    <property type="match status" value="1"/>
</dbReference>
<keyword evidence="4" id="KW-0407">Ion channel</keyword>
<dbReference type="SUPFAM" id="SSF81324">
    <property type="entry name" value="Voltage-gated potassium channels"/>
    <property type="match status" value="1"/>
</dbReference>
<dbReference type="InterPro" id="IPR050721">
    <property type="entry name" value="Trk_Ktr_HKT_K-transport"/>
</dbReference>
<keyword evidence="4" id="KW-0406">Ion transport</keyword>
<evidence type="ECO:0000313" key="4">
    <source>
        <dbReference type="EMBL" id="KJF76517.1"/>
    </source>
</evidence>
<keyword evidence="2" id="KW-1133">Transmembrane helix</keyword>